<feature type="region of interest" description="Disordered" evidence="2">
    <location>
        <begin position="238"/>
        <end position="278"/>
    </location>
</feature>
<dbReference type="GO" id="GO:0004665">
    <property type="term" value="F:prephenate dehydrogenase (NADP+) activity"/>
    <property type="evidence" value="ECO:0007669"/>
    <property type="project" value="InterPro"/>
</dbReference>
<dbReference type="RefSeq" id="WP_012942617.1">
    <property type="nucleotide sequence ID" value="NC_013743.1"/>
</dbReference>
<dbReference type="OrthoDB" id="24743at2157"/>
<dbReference type="PANTHER" id="PTHR21363:SF0">
    <property type="entry name" value="PREPHENATE DEHYDROGENASE [NADP(+)]"/>
    <property type="match status" value="1"/>
</dbReference>
<dbReference type="HOGENOM" id="CLU_077586_0_0_2"/>
<dbReference type="InterPro" id="IPR008927">
    <property type="entry name" value="6-PGluconate_DH-like_C_sf"/>
</dbReference>
<dbReference type="SUPFAM" id="SSF48179">
    <property type="entry name" value="6-phosphogluconate dehydrogenase C-terminal domain-like"/>
    <property type="match status" value="1"/>
</dbReference>
<dbReference type="GO" id="GO:0008977">
    <property type="term" value="F:prephenate dehydrogenase (NAD+) activity"/>
    <property type="evidence" value="ECO:0007669"/>
    <property type="project" value="InterPro"/>
</dbReference>
<keyword evidence="1" id="KW-0560">Oxidoreductase</keyword>
<dbReference type="Gene3D" id="3.40.50.720">
    <property type="entry name" value="NAD(P)-binding Rossmann-like Domain"/>
    <property type="match status" value="1"/>
</dbReference>
<evidence type="ECO:0000256" key="1">
    <source>
        <dbReference type="ARBA" id="ARBA00023002"/>
    </source>
</evidence>
<dbReference type="GeneID" id="8742015"/>
<protein>
    <submittedName>
        <fullName evidence="4">Prephenate dehydrogenase</fullName>
    </submittedName>
</protein>
<dbReference type="InterPro" id="IPR036291">
    <property type="entry name" value="NAD(P)-bd_dom_sf"/>
</dbReference>
<dbReference type="InterPro" id="IPR003099">
    <property type="entry name" value="Prephen_DH"/>
</dbReference>
<dbReference type="GO" id="GO:0070403">
    <property type="term" value="F:NAD+ binding"/>
    <property type="evidence" value="ECO:0007669"/>
    <property type="project" value="InterPro"/>
</dbReference>
<dbReference type="Proteomes" id="UP000001903">
    <property type="component" value="Chromosome"/>
</dbReference>
<dbReference type="InterPro" id="IPR046826">
    <property type="entry name" value="PDH_N"/>
</dbReference>
<name>D2RQ53_HALTV</name>
<organism evidence="4 5">
    <name type="scientific">Haloterrigena turkmenica (strain ATCC 51198 / DSM 5511 / JCM 9101 / NCIMB 13204 / VKM B-1734 / 4k)</name>
    <name type="common">Halococcus turkmenicus</name>
    <dbReference type="NCBI Taxonomy" id="543526"/>
    <lineage>
        <taxon>Archaea</taxon>
        <taxon>Methanobacteriati</taxon>
        <taxon>Methanobacteriota</taxon>
        <taxon>Stenosarchaea group</taxon>
        <taxon>Halobacteria</taxon>
        <taxon>Halobacteriales</taxon>
        <taxon>Natrialbaceae</taxon>
        <taxon>Haloterrigena</taxon>
    </lineage>
</organism>
<reference evidence="4 5" key="1">
    <citation type="journal article" date="2010" name="Stand. Genomic Sci.">
        <title>Complete genome sequence of Haloterrigena turkmenica type strain (4k).</title>
        <authorList>
            <person name="Saunders E."/>
            <person name="Tindall B.J."/>
            <person name="Fahnrich R."/>
            <person name="Lapidus A."/>
            <person name="Copeland A."/>
            <person name="Del Rio T.G."/>
            <person name="Lucas S."/>
            <person name="Chen F."/>
            <person name="Tice H."/>
            <person name="Cheng J.F."/>
            <person name="Han C."/>
            <person name="Detter J.C."/>
            <person name="Bruce D."/>
            <person name="Goodwin L."/>
            <person name="Chain P."/>
            <person name="Pitluck S."/>
            <person name="Pati A."/>
            <person name="Ivanova N."/>
            <person name="Mavromatis K."/>
            <person name="Chen A."/>
            <person name="Palaniappan K."/>
            <person name="Land M."/>
            <person name="Hauser L."/>
            <person name="Chang Y.J."/>
            <person name="Jeffries C.D."/>
            <person name="Brettin T."/>
            <person name="Rohde M."/>
            <person name="Goker M."/>
            <person name="Bristow J."/>
            <person name="Eisen J.A."/>
            <person name="Markowitz V."/>
            <person name="Hugenholtz P."/>
            <person name="Klenk H.P."/>
            <person name="Kyrpides N.C."/>
        </authorList>
    </citation>
    <scope>NUCLEOTIDE SEQUENCE [LARGE SCALE GENOMIC DNA]</scope>
    <source>
        <strain evidence="5">ATCC 51198 / DSM 5511 / JCM 9101 / NCIMB 13204 / VKM B-1734 / 4k</strain>
    </source>
</reference>
<accession>D2RQ53</accession>
<dbReference type="GO" id="GO:0006571">
    <property type="term" value="P:tyrosine biosynthetic process"/>
    <property type="evidence" value="ECO:0007669"/>
    <property type="project" value="InterPro"/>
</dbReference>
<keyword evidence="5" id="KW-1185">Reference proteome</keyword>
<dbReference type="Pfam" id="PF02153">
    <property type="entry name" value="PDH_N"/>
    <property type="match status" value="1"/>
</dbReference>
<gene>
    <name evidence="4" type="ordered locus">Htur_1424</name>
</gene>
<dbReference type="SUPFAM" id="SSF51735">
    <property type="entry name" value="NAD(P)-binding Rossmann-fold domains"/>
    <property type="match status" value="1"/>
</dbReference>
<evidence type="ECO:0000313" key="4">
    <source>
        <dbReference type="EMBL" id="ADB60312.1"/>
    </source>
</evidence>
<dbReference type="STRING" id="543526.Htur_1424"/>
<dbReference type="InterPro" id="IPR050812">
    <property type="entry name" value="Preph/Arog_dehydrog"/>
</dbReference>
<dbReference type="PANTHER" id="PTHR21363">
    <property type="entry name" value="PREPHENATE DEHYDROGENASE"/>
    <property type="match status" value="1"/>
</dbReference>
<dbReference type="eggNOG" id="arCOG00245">
    <property type="taxonomic scope" value="Archaea"/>
</dbReference>
<dbReference type="KEGG" id="htu:Htur_1424"/>
<feature type="compositionally biased region" description="Polar residues" evidence="2">
    <location>
        <begin position="263"/>
        <end position="278"/>
    </location>
</feature>
<dbReference type="EMBL" id="CP001860">
    <property type="protein sequence ID" value="ADB60312.1"/>
    <property type="molecule type" value="Genomic_DNA"/>
</dbReference>
<evidence type="ECO:0000256" key="2">
    <source>
        <dbReference type="SAM" id="MobiDB-lite"/>
    </source>
</evidence>
<dbReference type="AlphaFoldDB" id="D2RQ53"/>
<evidence type="ECO:0000259" key="3">
    <source>
        <dbReference type="PROSITE" id="PS51176"/>
    </source>
</evidence>
<sequence>MDVLIVGAGAMGTWLGRAVDASVTFADVDADAAAAAADAVGDDADTAALEGTDSYDVVCIAVPMTHAVDAIADHADRAEAAIVDVSGVMGPPLEAMATHAPDVERASLHPLFAPERAPGSIAVVRDETGPTIDALLETLERRGNDLVETTATEHDDAMETVQAATHAAVLSFALATEPVPDGFETPIYEGLETLAEQMTEGTPRVYADIQEVFDGADAIADAAATVADADREELESLYQEAADRWQSDAATDSDEPNGRTESEMNGQPNSETNGGSTR</sequence>
<evidence type="ECO:0000313" key="5">
    <source>
        <dbReference type="Proteomes" id="UP000001903"/>
    </source>
</evidence>
<dbReference type="PROSITE" id="PS51176">
    <property type="entry name" value="PDH_ADH"/>
    <property type="match status" value="1"/>
</dbReference>
<feature type="domain" description="Prephenate/arogenate dehydrogenase" evidence="3">
    <location>
        <begin position="1"/>
        <end position="268"/>
    </location>
</feature>
<proteinExistence type="predicted"/>